<evidence type="ECO:0000313" key="1">
    <source>
        <dbReference type="EnsemblPlants" id="Solyc01g009140.1.1"/>
    </source>
</evidence>
<name>K4ATB0_SOLLC</name>
<dbReference type="InParanoid" id="K4ATB0"/>
<organism evidence="1">
    <name type="scientific">Solanum lycopersicum</name>
    <name type="common">Tomato</name>
    <name type="synonym">Lycopersicon esculentum</name>
    <dbReference type="NCBI Taxonomy" id="4081"/>
    <lineage>
        <taxon>Eukaryota</taxon>
        <taxon>Viridiplantae</taxon>
        <taxon>Streptophyta</taxon>
        <taxon>Embryophyta</taxon>
        <taxon>Tracheophyta</taxon>
        <taxon>Spermatophyta</taxon>
        <taxon>Magnoliopsida</taxon>
        <taxon>eudicotyledons</taxon>
        <taxon>Gunneridae</taxon>
        <taxon>Pentapetalae</taxon>
        <taxon>asterids</taxon>
        <taxon>lamiids</taxon>
        <taxon>Solanales</taxon>
        <taxon>Solanaceae</taxon>
        <taxon>Solanoideae</taxon>
        <taxon>Solaneae</taxon>
        <taxon>Solanum</taxon>
        <taxon>Solanum subgen. Lycopersicon</taxon>
    </lineage>
</organism>
<dbReference type="Gramene" id="Solyc01g009140.1.1">
    <property type="protein sequence ID" value="Solyc01g009140.1.1"/>
    <property type="gene ID" value="Solyc01g009140.1"/>
</dbReference>
<dbReference type="Proteomes" id="UP000004994">
    <property type="component" value="Chromosome 1"/>
</dbReference>
<protein>
    <submittedName>
        <fullName evidence="1">Uncharacterized protein</fullName>
    </submittedName>
</protein>
<keyword evidence="2" id="KW-1185">Reference proteome</keyword>
<dbReference type="EnsemblPlants" id="Solyc01g009140.1.1">
    <property type="protein sequence ID" value="Solyc01g009140.1.1"/>
    <property type="gene ID" value="Solyc01g009140.1"/>
</dbReference>
<dbReference type="HOGENOM" id="CLU_2162810_0_0_1"/>
<dbReference type="AlphaFoldDB" id="K4ATB0"/>
<sequence>MKCLCIGASIKSMSIPIHLIMINLLLCPPELRDRCTVENLDLLSTFEWKAETTFQRCLEMLLVRPLLILASTKILNTFLNIRPFVEPLVTPQTIKFQPIRELSELCAQKGY</sequence>
<reference evidence="1" key="1">
    <citation type="journal article" date="2012" name="Nature">
        <title>The tomato genome sequence provides insights into fleshy fruit evolution.</title>
        <authorList>
            <consortium name="Tomato Genome Consortium"/>
        </authorList>
    </citation>
    <scope>NUCLEOTIDE SEQUENCE [LARGE SCALE GENOMIC DNA]</scope>
    <source>
        <strain evidence="1">cv. Heinz 1706</strain>
    </source>
</reference>
<dbReference type="PhylomeDB" id="K4ATB0"/>
<evidence type="ECO:0000313" key="2">
    <source>
        <dbReference type="Proteomes" id="UP000004994"/>
    </source>
</evidence>
<dbReference type="PaxDb" id="4081-Solyc01g009140.1.1"/>
<proteinExistence type="predicted"/>
<accession>K4ATB0</accession>
<reference evidence="1" key="2">
    <citation type="submission" date="2015-06" db="UniProtKB">
        <authorList>
            <consortium name="EnsemblPlants"/>
        </authorList>
    </citation>
    <scope>IDENTIFICATION</scope>
    <source>
        <strain evidence="1">cv. Heinz 1706</strain>
    </source>
</reference>